<keyword evidence="2" id="KW-1185">Reference proteome</keyword>
<comment type="caution">
    <text evidence="1">The sequence shown here is derived from an EMBL/GenBank/DDBJ whole genome shotgun (WGS) entry which is preliminary data.</text>
</comment>
<sequence>MARVENFLPIASEALSDIEVNLLESWNGCSSLKAMMVGTEGKPDMPQFEYWTNRWNNGDTSWQLDGVYP</sequence>
<accession>A0AC60NXI6</accession>
<proteinExistence type="predicted"/>
<evidence type="ECO:0000313" key="2">
    <source>
        <dbReference type="Proteomes" id="UP000805193"/>
    </source>
</evidence>
<gene>
    <name evidence="1" type="ORF">HPB47_010988</name>
</gene>
<evidence type="ECO:0000313" key="1">
    <source>
        <dbReference type="EMBL" id="KAG0411878.1"/>
    </source>
</evidence>
<dbReference type="EMBL" id="JABSTQ010011396">
    <property type="protein sequence ID" value="KAG0411878.1"/>
    <property type="molecule type" value="Genomic_DNA"/>
</dbReference>
<reference evidence="1 2" key="1">
    <citation type="journal article" date="2020" name="Cell">
        <title>Large-Scale Comparative Analyses of Tick Genomes Elucidate Their Genetic Diversity and Vector Capacities.</title>
        <authorList>
            <consortium name="Tick Genome and Microbiome Consortium (TIGMIC)"/>
            <person name="Jia N."/>
            <person name="Wang J."/>
            <person name="Shi W."/>
            <person name="Du L."/>
            <person name="Sun Y."/>
            <person name="Zhan W."/>
            <person name="Jiang J.F."/>
            <person name="Wang Q."/>
            <person name="Zhang B."/>
            <person name="Ji P."/>
            <person name="Bell-Sakyi L."/>
            <person name="Cui X.M."/>
            <person name="Yuan T.T."/>
            <person name="Jiang B.G."/>
            <person name="Yang W.F."/>
            <person name="Lam T.T."/>
            <person name="Chang Q.C."/>
            <person name="Ding S.J."/>
            <person name="Wang X.J."/>
            <person name="Zhu J.G."/>
            <person name="Ruan X.D."/>
            <person name="Zhao L."/>
            <person name="Wei J.T."/>
            <person name="Ye R.Z."/>
            <person name="Que T.C."/>
            <person name="Du C.H."/>
            <person name="Zhou Y.H."/>
            <person name="Cheng J.X."/>
            <person name="Dai P.F."/>
            <person name="Guo W.B."/>
            <person name="Han X.H."/>
            <person name="Huang E.J."/>
            <person name="Li L.F."/>
            <person name="Wei W."/>
            <person name="Gao Y.C."/>
            <person name="Liu J.Z."/>
            <person name="Shao H.Z."/>
            <person name="Wang X."/>
            <person name="Wang C.C."/>
            <person name="Yang T.C."/>
            <person name="Huo Q.B."/>
            <person name="Li W."/>
            <person name="Chen H.Y."/>
            <person name="Chen S.E."/>
            <person name="Zhou L.G."/>
            <person name="Ni X.B."/>
            <person name="Tian J.H."/>
            <person name="Sheng Y."/>
            <person name="Liu T."/>
            <person name="Pan Y.S."/>
            <person name="Xia L.Y."/>
            <person name="Li J."/>
            <person name="Zhao F."/>
            <person name="Cao W.C."/>
        </authorList>
    </citation>
    <scope>NUCLEOTIDE SEQUENCE [LARGE SCALE GENOMIC DNA]</scope>
    <source>
        <strain evidence="1">Iper-2018</strain>
    </source>
</reference>
<name>A0AC60NXI6_IXOPE</name>
<dbReference type="Proteomes" id="UP000805193">
    <property type="component" value="Unassembled WGS sequence"/>
</dbReference>
<organism evidence="1 2">
    <name type="scientific">Ixodes persulcatus</name>
    <name type="common">Taiga tick</name>
    <dbReference type="NCBI Taxonomy" id="34615"/>
    <lineage>
        <taxon>Eukaryota</taxon>
        <taxon>Metazoa</taxon>
        <taxon>Ecdysozoa</taxon>
        <taxon>Arthropoda</taxon>
        <taxon>Chelicerata</taxon>
        <taxon>Arachnida</taxon>
        <taxon>Acari</taxon>
        <taxon>Parasitiformes</taxon>
        <taxon>Ixodida</taxon>
        <taxon>Ixodoidea</taxon>
        <taxon>Ixodidae</taxon>
        <taxon>Ixodinae</taxon>
        <taxon>Ixodes</taxon>
    </lineage>
</organism>
<protein>
    <submittedName>
        <fullName evidence="1">Uncharacterized protein</fullName>
    </submittedName>
</protein>